<dbReference type="RefSeq" id="WP_262850149.1">
    <property type="nucleotide sequence ID" value="NZ_JANZYP010000097.1"/>
</dbReference>
<keyword evidence="3" id="KW-0732">Signal</keyword>
<dbReference type="Proteomes" id="UP001595891">
    <property type="component" value="Unassembled WGS sequence"/>
</dbReference>
<evidence type="ECO:0000256" key="3">
    <source>
        <dbReference type="ARBA" id="ARBA00022729"/>
    </source>
</evidence>
<accession>A0ABV9EVD7</accession>
<keyword evidence="2" id="KW-0813">Transport</keyword>
<keyword evidence="6" id="KW-1185">Reference proteome</keyword>
<evidence type="ECO:0000256" key="1">
    <source>
        <dbReference type="ARBA" id="ARBA00010333"/>
    </source>
</evidence>
<dbReference type="SUPFAM" id="SSF53850">
    <property type="entry name" value="Periplasmic binding protein-like II"/>
    <property type="match status" value="1"/>
</dbReference>
<comment type="similarity">
    <text evidence="1">Belongs to the bacterial solute-binding protein 3 family.</text>
</comment>
<evidence type="ECO:0000259" key="4">
    <source>
        <dbReference type="SMART" id="SM00062"/>
    </source>
</evidence>
<dbReference type="PANTHER" id="PTHR30085">
    <property type="entry name" value="AMINO ACID ABC TRANSPORTER PERMEASE"/>
    <property type="match status" value="1"/>
</dbReference>
<gene>
    <name evidence="5" type="ORF">ACFO8L_40500</name>
</gene>
<comment type="caution">
    <text evidence="5">The sequence shown here is derived from an EMBL/GenBank/DDBJ whole genome shotgun (WGS) entry which is preliminary data.</text>
</comment>
<sequence length="250" mass="27416">MADDAPGFALSAINPAGMDINVMNAIGRELKLPVAPRPITSADREPSLKRKTATLVIHTFSITADRNDNGIDFAGPYMVTTQALLVRSDNKEIDTADSLREKTICTVNTTTGGEVTIPGAVMGKAGTIQPTTRECVDAVLQKQNDALFTDTLLLYGYMNANPGKFKIVLPGAFGQKQYYGVGLLGKQRDDCQKINTAIRKYLQTQWRTDFLSTLPLAAENFPGNNHYTGDFESEFKPTDTDMERLSCRLQ</sequence>
<evidence type="ECO:0000313" key="6">
    <source>
        <dbReference type="Proteomes" id="UP001595891"/>
    </source>
</evidence>
<evidence type="ECO:0000313" key="5">
    <source>
        <dbReference type="EMBL" id="MFC4592426.1"/>
    </source>
</evidence>
<feature type="domain" description="Solute-binding protein family 3/N-terminal" evidence="4">
    <location>
        <begin position="1"/>
        <end position="209"/>
    </location>
</feature>
<dbReference type="Pfam" id="PF00497">
    <property type="entry name" value="SBP_bac_3"/>
    <property type="match status" value="1"/>
</dbReference>
<organism evidence="5 6">
    <name type="scientific">Sphaerisporangium corydalis</name>
    <dbReference type="NCBI Taxonomy" id="1441875"/>
    <lineage>
        <taxon>Bacteria</taxon>
        <taxon>Bacillati</taxon>
        <taxon>Actinomycetota</taxon>
        <taxon>Actinomycetes</taxon>
        <taxon>Streptosporangiales</taxon>
        <taxon>Streptosporangiaceae</taxon>
        <taxon>Sphaerisporangium</taxon>
    </lineage>
</organism>
<dbReference type="InterPro" id="IPR051455">
    <property type="entry name" value="Bact_solute-bind_prot3"/>
</dbReference>
<reference evidence="6" key="1">
    <citation type="journal article" date="2019" name="Int. J. Syst. Evol. Microbiol.">
        <title>The Global Catalogue of Microorganisms (GCM) 10K type strain sequencing project: providing services to taxonomists for standard genome sequencing and annotation.</title>
        <authorList>
            <consortium name="The Broad Institute Genomics Platform"/>
            <consortium name="The Broad Institute Genome Sequencing Center for Infectious Disease"/>
            <person name="Wu L."/>
            <person name="Ma J."/>
        </authorList>
    </citation>
    <scope>NUCLEOTIDE SEQUENCE [LARGE SCALE GENOMIC DNA]</scope>
    <source>
        <strain evidence="6">CCUG 49560</strain>
    </source>
</reference>
<protein>
    <submittedName>
        <fullName evidence="5">Transporter substrate-binding domain-containing protein</fullName>
    </submittedName>
</protein>
<dbReference type="PANTHER" id="PTHR30085:SF6">
    <property type="entry name" value="ABC TRANSPORTER GLUTAMINE-BINDING PROTEIN GLNH"/>
    <property type="match status" value="1"/>
</dbReference>
<evidence type="ECO:0000256" key="2">
    <source>
        <dbReference type="ARBA" id="ARBA00022448"/>
    </source>
</evidence>
<name>A0ABV9EVD7_9ACTN</name>
<dbReference type="EMBL" id="JBHSFN010000050">
    <property type="protein sequence ID" value="MFC4592426.1"/>
    <property type="molecule type" value="Genomic_DNA"/>
</dbReference>
<dbReference type="SMART" id="SM00062">
    <property type="entry name" value="PBPb"/>
    <property type="match status" value="1"/>
</dbReference>
<dbReference type="Gene3D" id="3.40.190.10">
    <property type="entry name" value="Periplasmic binding protein-like II"/>
    <property type="match status" value="2"/>
</dbReference>
<proteinExistence type="inferred from homology"/>
<dbReference type="InterPro" id="IPR001638">
    <property type="entry name" value="Solute-binding_3/MltF_N"/>
</dbReference>